<accession>A0A926RWD9</accession>
<organism evidence="1 2">
    <name type="scientific">Metabacillus arenae</name>
    <dbReference type="NCBI Taxonomy" id="2771434"/>
    <lineage>
        <taxon>Bacteria</taxon>
        <taxon>Bacillati</taxon>
        <taxon>Bacillota</taxon>
        <taxon>Bacilli</taxon>
        <taxon>Bacillales</taxon>
        <taxon>Bacillaceae</taxon>
        <taxon>Metabacillus</taxon>
    </lineage>
</organism>
<dbReference type="InterPro" id="IPR028978">
    <property type="entry name" value="Chorismate_lyase_/UTRA_dom_sf"/>
</dbReference>
<dbReference type="AlphaFoldDB" id="A0A926RWD9"/>
<comment type="caution">
    <text evidence="1">The sequence shown here is derived from an EMBL/GenBank/DDBJ whole genome shotgun (WGS) entry which is preliminary data.</text>
</comment>
<gene>
    <name evidence="1" type="ORF">IC621_06190</name>
</gene>
<dbReference type="Proteomes" id="UP000626844">
    <property type="component" value="Unassembled WGS sequence"/>
</dbReference>
<protein>
    <submittedName>
        <fullName evidence="1">4-hydroxybenzoate synthetase</fullName>
    </submittedName>
</protein>
<reference evidence="1" key="1">
    <citation type="submission" date="2020-09" db="EMBL/GenBank/DDBJ databases">
        <title>A novel bacterium of genus Bacillus, isolated from South China Sea.</title>
        <authorList>
            <person name="Huang H."/>
            <person name="Mo K."/>
            <person name="Hu Y."/>
        </authorList>
    </citation>
    <scope>NUCLEOTIDE SEQUENCE</scope>
    <source>
        <strain evidence="1">IB182487</strain>
    </source>
</reference>
<evidence type="ECO:0000313" key="1">
    <source>
        <dbReference type="EMBL" id="MBD1379816.1"/>
    </source>
</evidence>
<dbReference type="EMBL" id="JACXAI010000005">
    <property type="protein sequence ID" value="MBD1379816.1"/>
    <property type="molecule type" value="Genomic_DNA"/>
</dbReference>
<name>A0A926RWD9_9BACI</name>
<dbReference type="SUPFAM" id="SSF64288">
    <property type="entry name" value="Chorismate lyase-like"/>
    <property type="match status" value="1"/>
</dbReference>
<evidence type="ECO:0000313" key="2">
    <source>
        <dbReference type="Proteomes" id="UP000626844"/>
    </source>
</evidence>
<dbReference type="RefSeq" id="WP_191156783.1">
    <property type="nucleotide sequence ID" value="NZ_JACXAI010000005.1"/>
</dbReference>
<keyword evidence="2" id="KW-1185">Reference proteome</keyword>
<proteinExistence type="predicted"/>
<dbReference type="Gene3D" id="3.40.1410.10">
    <property type="entry name" value="Chorismate lyase-like"/>
    <property type="match status" value="1"/>
</dbReference>
<sequence length="198" mass="22815">MIDSQFERKRSDVLHGLIFDFLLVTDGRTTDLLEMLLNEKIIVQVIRQEQIGEEDTNLMGESSGGPYYIRESLLIGEKSRFVVSHNIALVYSKHVPPALFEKIAHRQEGIGKAISSLGMRTFRKVADSGFMNEEETVDLFQQPIKIHFPNLQKKVPYKRYFIYFGSKPGIQILEYFHPSIIGHRLQQGMAKEQSNKEE</sequence>